<sequence>MSGFEVYNSNGALTIDSDNKSIVMSTVKAMGGLSDTGFYRFSSDFGDGGNLGFLASDFFPADGLRWYQPQVNGSYCFPGASLYQANTGRFMLSSNTAGIQSGYLDVFNAAGQLTWSAASAGTMPRIMDFFTVPSSHDLATTLTLNTAFADPWICISQCPGNISSDGTQGGYSGLLVRRLSSTQFQLQYINRYQKPYRTAMGNGGLRIALAYFTGY</sequence>
<dbReference type="EMBL" id="BK015718">
    <property type="protein sequence ID" value="DAE21828.1"/>
    <property type="molecule type" value="Genomic_DNA"/>
</dbReference>
<name>A0A8S5QT43_9CAUD</name>
<evidence type="ECO:0000313" key="1">
    <source>
        <dbReference type="EMBL" id="DAE21828.1"/>
    </source>
</evidence>
<protein>
    <recommendedName>
        <fullName evidence="2">Tail fiber protein</fullName>
    </recommendedName>
</protein>
<accession>A0A8S5QT43</accession>
<proteinExistence type="predicted"/>
<evidence type="ECO:0008006" key="2">
    <source>
        <dbReference type="Google" id="ProtNLM"/>
    </source>
</evidence>
<reference evidence="1" key="1">
    <citation type="journal article" date="2021" name="Proc. Natl. Acad. Sci. U.S.A.">
        <title>A Catalog of Tens of Thousands of Viruses from Human Metagenomes Reveals Hidden Associations with Chronic Diseases.</title>
        <authorList>
            <person name="Tisza M.J."/>
            <person name="Buck C.B."/>
        </authorList>
    </citation>
    <scope>NUCLEOTIDE SEQUENCE</scope>
    <source>
        <strain evidence="1">CtoNH1</strain>
    </source>
</reference>
<organism evidence="1">
    <name type="scientific">Myoviridae sp. ctoNH1</name>
    <dbReference type="NCBI Taxonomy" id="2826695"/>
    <lineage>
        <taxon>Viruses</taxon>
        <taxon>Duplodnaviria</taxon>
        <taxon>Heunggongvirae</taxon>
        <taxon>Uroviricota</taxon>
        <taxon>Caudoviricetes</taxon>
    </lineage>
</organism>